<reference evidence="9" key="1">
    <citation type="submission" date="2022-08" db="EMBL/GenBank/DDBJ databases">
        <title>Alicyclobacillus dauci DSM2870, complete genome.</title>
        <authorList>
            <person name="Wang Q."/>
            <person name="Cai R."/>
            <person name="Wang Z."/>
        </authorList>
    </citation>
    <scope>NUCLEOTIDE SEQUENCE</scope>
    <source>
        <strain evidence="9">DSM 28700</strain>
    </source>
</reference>
<name>A0ABY6YZ61_9BACL</name>
<dbReference type="InterPro" id="IPR000515">
    <property type="entry name" value="MetI-like"/>
</dbReference>
<dbReference type="InterPro" id="IPR035906">
    <property type="entry name" value="MetI-like_sf"/>
</dbReference>
<evidence type="ECO:0000256" key="7">
    <source>
        <dbReference type="RuleBase" id="RU363032"/>
    </source>
</evidence>
<gene>
    <name evidence="9" type="ORF">NZD86_13175</name>
</gene>
<evidence type="ECO:0000259" key="8">
    <source>
        <dbReference type="PROSITE" id="PS50928"/>
    </source>
</evidence>
<feature type="transmembrane region" description="Helical" evidence="7">
    <location>
        <begin position="153"/>
        <end position="174"/>
    </location>
</feature>
<dbReference type="SUPFAM" id="SSF161098">
    <property type="entry name" value="MetI-like"/>
    <property type="match status" value="1"/>
</dbReference>
<evidence type="ECO:0000256" key="2">
    <source>
        <dbReference type="ARBA" id="ARBA00022448"/>
    </source>
</evidence>
<dbReference type="EMBL" id="CP104064">
    <property type="protein sequence ID" value="WAH35261.1"/>
    <property type="molecule type" value="Genomic_DNA"/>
</dbReference>
<keyword evidence="10" id="KW-1185">Reference proteome</keyword>
<dbReference type="CDD" id="cd06261">
    <property type="entry name" value="TM_PBP2"/>
    <property type="match status" value="1"/>
</dbReference>
<dbReference type="PANTHER" id="PTHR30193:SF37">
    <property type="entry name" value="INNER MEMBRANE ABC TRANSPORTER PERMEASE PROTEIN YCJO"/>
    <property type="match status" value="1"/>
</dbReference>
<feature type="transmembrane region" description="Helical" evidence="7">
    <location>
        <begin position="259"/>
        <end position="281"/>
    </location>
</feature>
<keyword evidence="2 7" id="KW-0813">Transport</keyword>
<feature type="transmembrane region" description="Helical" evidence="7">
    <location>
        <begin position="72"/>
        <end position="92"/>
    </location>
</feature>
<keyword evidence="5 7" id="KW-1133">Transmembrane helix</keyword>
<evidence type="ECO:0000313" key="10">
    <source>
        <dbReference type="Proteomes" id="UP001164803"/>
    </source>
</evidence>
<evidence type="ECO:0000256" key="6">
    <source>
        <dbReference type="ARBA" id="ARBA00023136"/>
    </source>
</evidence>
<evidence type="ECO:0000256" key="1">
    <source>
        <dbReference type="ARBA" id="ARBA00004651"/>
    </source>
</evidence>
<keyword evidence="6 7" id="KW-0472">Membrane</keyword>
<evidence type="ECO:0000256" key="3">
    <source>
        <dbReference type="ARBA" id="ARBA00022475"/>
    </source>
</evidence>
<comment type="similarity">
    <text evidence="7">Belongs to the binding-protein-dependent transport system permease family.</text>
</comment>
<dbReference type="InterPro" id="IPR051393">
    <property type="entry name" value="ABC_transporter_permease"/>
</dbReference>
<sequence length="296" mass="32720">MGTRMNWQRWLMVVPAVLFFVVFALFPMAIAVYYSGLQWNGIGAAKWVNLMNWQQVLHDGEALHALRLTGEVMVLSWVFQTPVSLMVGVFLAGRQKHRAVFGVFYFVPLLFSSVAIGVTWSYMLNPNFGLIDALLKSLHFGSGNQNWLGNTHIALLVVSMIIAWQFIPFHSLLYQGGAKQIPDSLYEAATIDGASVWSNFFSITLPQLKYTIITSSVLILTGSLTYFDLIYVLTGGGPGESSTVLAMDMYKQAFVNQNIGLGSVLAVILAVAGVLLSILTLRFTGFNRMESQLEGM</sequence>
<dbReference type="Pfam" id="PF00528">
    <property type="entry name" value="BPD_transp_1"/>
    <property type="match status" value="1"/>
</dbReference>
<keyword evidence="4 7" id="KW-0812">Transmembrane</keyword>
<dbReference type="Proteomes" id="UP001164803">
    <property type="component" value="Chromosome"/>
</dbReference>
<dbReference type="Gene3D" id="1.10.3720.10">
    <property type="entry name" value="MetI-like"/>
    <property type="match status" value="1"/>
</dbReference>
<dbReference type="RefSeq" id="WP_268042326.1">
    <property type="nucleotide sequence ID" value="NZ_CP104064.1"/>
</dbReference>
<protein>
    <submittedName>
        <fullName evidence="9">Sugar ABC transporter permease</fullName>
    </submittedName>
</protein>
<accession>A0ABY6YZ61</accession>
<feature type="transmembrane region" description="Helical" evidence="7">
    <location>
        <begin position="210"/>
        <end position="233"/>
    </location>
</feature>
<comment type="subcellular location">
    <subcellularLocation>
        <location evidence="1 7">Cell membrane</location>
        <topology evidence="1 7">Multi-pass membrane protein</topology>
    </subcellularLocation>
</comment>
<feature type="transmembrane region" description="Helical" evidence="7">
    <location>
        <begin position="99"/>
        <end position="123"/>
    </location>
</feature>
<proteinExistence type="inferred from homology"/>
<evidence type="ECO:0000313" key="9">
    <source>
        <dbReference type="EMBL" id="WAH35261.1"/>
    </source>
</evidence>
<dbReference type="PROSITE" id="PS50928">
    <property type="entry name" value="ABC_TM1"/>
    <property type="match status" value="1"/>
</dbReference>
<feature type="transmembrane region" description="Helical" evidence="7">
    <location>
        <begin position="12"/>
        <end position="34"/>
    </location>
</feature>
<organism evidence="9 10">
    <name type="scientific">Alicyclobacillus dauci</name>
    <dbReference type="NCBI Taxonomy" id="1475485"/>
    <lineage>
        <taxon>Bacteria</taxon>
        <taxon>Bacillati</taxon>
        <taxon>Bacillota</taxon>
        <taxon>Bacilli</taxon>
        <taxon>Bacillales</taxon>
        <taxon>Alicyclobacillaceae</taxon>
        <taxon>Alicyclobacillus</taxon>
    </lineage>
</organism>
<feature type="domain" description="ABC transmembrane type-1" evidence="8">
    <location>
        <begin position="66"/>
        <end position="280"/>
    </location>
</feature>
<dbReference type="PANTHER" id="PTHR30193">
    <property type="entry name" value="ABC TRANSPORTER PERMEASE PROTEIN"/>
    <property type="match status" value="1"/>
</dbReference>
<evidence type="ECO:0000256" key="5">
    <source>
        <dbReference type="ARBA" id="ARBA00022989"/>
    </source>
</evidence>
<keyword evidence="3" id="KW-1003">Cell membrane</keyword>
<evidence type="ECO:0000256" key="4">
    <source>
        <dbReference type="ARBA" id="ARBA00022692"/>
    </source>
</evidence>